<dbReference type="GO" id="GO:0003958">
    <property type="term" value="F:NADPH-hemoprotein reductase activity"/>
    <property type="evidence" value="ECO:0007669"/>
    <property type="project" value="UniProtKB-UniRule"/>
</dbReference>
<dbReference type="InterPro" id="IPR023173">
    <property type="entry name" value="NADPH_Cyt_P450_Rdtase_alpha"/>
</dbReference>
<dbReference type="Gene3D" id="1.20.990.10">
    <property type="entry name" value="NADPH-cytochrome p450 Reductase, Chain A, domain 3"/>
    <property type="match status" value="1"/>
</dbReference>
<dbReference type="KEGG" id="bze:COCCADRAFT_111498"/>
<dbReference type="eggNOG" id="KOG1158">
    <property type="taxonomic scope" value="Eukaryota"/>
</dbReference>
<dbReference type="InterPro" id="IPR003097">
    <property type="entry name" value="CysJ-like_FAD-binding"/>
</dbReference>
<dbReference type="GO" id="GO:0050660">
    <property type="term" value="F:flavin adenine dinucleotide binding"/>
    <property type="evidence" value="ECO:0007669"/>
    <property type="project" value="TreeGrafter"/>
</dbReference>
<dbReference type="HOGENOM" id="CLU_001570_7_0_1"/>
<dbReference type="Gene3D" id="3.40.50.360">
    <property type="match status" value="1"/>
</dbReference>
<evidence type="ECO:0000256" key="3">
    <source>
        <dbReference type="ARBA" id="ARBA00022448"/>
    </source>
</evidence>
<accession>W6XQC1</accession>
<reference evidence="19 20" key="1">
    <citation type="journal article" date="2013" name="PLoS Genet.">
        <title>Comparative genome structure, secondary metabolite, and effector coding capacity across Cochliobolus pathogens.</title>
        <authorList>
            <person name="Condon B.J."/>
            <person name="Leng Y."/>
            <person name="Wu D."/>
            <person name="Bushley K.E."/>
            <person name="Ohm R.A."/>
            <person name="Otillar R."/>
            <person name="Martin J."/>
            <person name="Schackwitz W."/>
            <person name="Grimwood J."/>
            <person name="MohdZainudin N."/>
            <person name="Xue C."/>
            <person name="Wang R."/>
            <person name="Manning V.A."/>
            <person name="Dhillon B."/>
            <person name="Tu Z.J."/>
            <person name="Steffenson B.J."/>
            <person name="Salamov A."/>
            <person name="Sun H."/>
            <person name="Lowry S."/>
            <person name="LaButti K."/>
            <person name="Han J."/>
            <person name="Copeland A."/>
            <person name="Lindquist E."/>
            <person name="Barry K."/>
            <person name="Schmutz J."/>
            <person name="Baker S.E."/>
            <person name="Ciuffetti L.M."/>
            <person name="Grigoriev I.V."/>
            <person name="Zhong S."/>
            <person name="Turgeon B.G."/>
        </authorList>
    </citation>
    <scope>NUCLEOTIDE SEQUENCE [LARGE SCALE GENOMIC DNA]</scope>
    <source>
        <strain evidence="19 20">26-R-13</strain>
    </source>
</reference>
<dbReference type="PIRSF" id="PIRSF000209">
    <property type="entry name" value="Bifunctional_P450_P450R"/>
    <property type="match status" value="1"/>
</dbReference>
<dbReference type="GO" id="GO:0020037">
    <property type="term" value="F:heme binding"/>
    <property type="evidence" value="ECO:0007669"/>
    <property type="project" value="UniProtKB-UniRule"/>
</dbReference>
<evidence type="ECO:0000259" key="17">
    <source>
        <dbReference type="PROSITE" id="PS50902"/>
    </source>
</evidence>
<dbReference type="InterPro" id="IPR002401">
    <property type="entry name" value="Cyt_P450_E_grp-I"/>
</dbReference>
<comment type="catalytic activity">
    <reaction evidence="14">
        <text>an organic molecule + reduced [NADPH--hemoprotein reductase] + O2 = an alcohol + oxidized [NADPH--hemoprotein reductase] + H2O + H(+)</text>
        <dbReference type="Rhea" id="RHEA:17149"/>
        <dbReference type="Rhea" id="RHEA-COMP:11964"/>
        <dbReference type="Rhea" id="RHEA-COMP:11965"/>
        <dbReference type="ChEBI" id="CHEBI:15377"/>
        <dbReference type="ChEBI" id="CHEBI:15378"/>
        <dbReference type="ChEBI" id="CHEBI:15379"/>
        <dbReference type="ChEBI" id="CHEBI:30879"/>
        <dbReference type="ChEBI" id="CHEBI:57618"/>
        <dbReference type="ChEBI" id="CHEBI:58210"/>
        <dbReference type="ChEBI" id="CHEBI:142491"/>
        <dbReference type="EC" id="1.14.14.1"/>
    </reaction>
</comment>
<dbReference type="GO" id="GO:0070330">
    <property type="term" value="F:aromatase activity"/>
    <property type="evidence" value="ECO:0007669"/>
    <property type="project" value="UniProtKB-UniRule"/>
</dbReference>
<dbReference type="Pfam" id="PF00667">
    <property type="entry name" value="FAD_binding_1"/>
    <property type="match status" value="1"/>
</dbReference>
<dbReference type="Pfam" id="PF00258">
    <property type="entry name" value="Flavodoxin_1"/>
    <property type="match status" value="1"/>
</dbReference>
<dbReference type="Gene3D" id="1.10.630.10">
    <property type="entry name" value="Cytochrome P450"/>
    <property type="match status" value="1"/>
</dbReference>
<dbReference type="PANTHER" id="PTHR19384:SF127">
    <property type="entry name" value="BIFUNCTIONAL CYTOCHROME P450_NADPH--P450 REDUCTASE"/>
    <property type="match status" value="1"/>
</dbReference>
<dbReference type="SUPFAM" id="SSF52343">
    <property type="entry name" value="Ferredoxin reductase-like, C-terminal NADP-linked domain"/>
    <property type="match status" value="1"/>
</dbReference>
<dbReference type="GO" id="GO:0005829">
    <property type="term" value="C:cytosol"/>
    <property type="evidence" value="ECO:0007669"/>
    <property type="project" value="TreeGrafter"/>
</dbReference>
<keyword evidence="6 14" id="KW-0288">FMN</keyword>
<dbReference type="Gene3D" id="2.40.30.10">
    <property type="entry name" value="Translation factors"/>
    <property type="match status" value="1"/>
</dbReference>
<dbReference type="RefSeq" id="XP_007718186.1">
    <property type="nucleotide sequence ID" value="XM_007719996.1"/>
</dbReference>
<dbReference type="PROSITE" id="PS51384">
    <property type="entry name" value="FAD_FR"/>
    <property type="match status" value="1"/>
</dbReference>
<gene>
    <name evidence="19" type="ORF">COCCADRAFT_111498</name>
</gene>
<evidence type="ECO:0000256" key="16">
    <source>
        <dbReference type="SAM" id="MobiDB-lite"/>
    </source>
</evidence>
<organism evidence="19 20">
    <name type="scientific">Cochliobolus carbonum (strain 26-R-13)</name>
    <name type="common">Maize leaf spot fungus</name>
    <name type="synonym">Bipolaris zeicola</name>
    <dbReference type="NCBI Taxonomy" id="930089"/>
    <lineage>
        <taxon>Eukaryota</taxon>
        <taxon>Fungi</taxon>
        <taxon>Dikarya</taxon>
        <taxon>Ascomycota</taxon>
        <taxon>Pezizomycotina</taxon>
        <taxon>Dothideomycetes</taxon>
        <taxon>Pleosporomycetidae</taxon>
        <taxon>Pleosporales</taxon>
        <taxon>Pleosporineae</taxon>
        <taxon>Pleosporaceae</taxon>
        <taxon>Bipolaris</taxon>
    </lineage>
</organism>
<evidence type="ECO:0000313" key="19">
    <source>
        <dbReference type="EMBL" id="EUC27510.1"/>
    </source>
</evidence>
<evidence type="ECO:0000256" key="2">
    <source>
        <dbReference type="ARBA" id="ARBA00010018"/>
    </source>
</evidence>
<keyword evidence="8 14" id="KW-0274">FAD</keyword>
<keyword evidence="7 14" id="KW-0479">Metal-binding</keyword>
<dbReference type="Gene3D" id="3.40.50.80">
    <property type="entry name" value="Nucleotide-binding domain of ferredoxin-NADP reductase (FNR) module"/>
    <property type="match status" value="1"/>
</dbReference>
<dbReference type="Proteomes" id="UP000053841">
    <property type="component" value="Unassembled WGS sequence"/>
</dbReference>
<proteinExistence type="inferred from homology"/>
<keyword evidence="4 14" id="KW-0349">Heme</keyword>
<evidence type="ECO:0000256" key="10">
    <source>
        <dbReference type="ARBA" id="ARBA00022982"/>
    </source>
</evidence>
<comment type="similarity">
    <text evidence="2 14">In the N-terminal section; belongs to the cytochrome P450 family.</text>
</comment>
<dbReference type="EMBL" id="KI964916">
    <property type="protein sequence ID" value="EUC27510.1"/>
    <property type="molecule type" value="Genomic_DNA"/>
</dbReference>
<dbReference type="InterPro" id="IPR017938">
    <property type="entry name" value="Riboflavin_synthase-like_b-brl"/>
</dbReference>
<evidence type="ECO:0000256" key="8">
    <source>
        <dbReference type="ARBA" id="ARBA00022827"/>
    </source>
</evidence>
<keyword evidence="3 14" id="KW-0813">Transport</keyword>
<keyword evidence="11 14" id="KW-0560">Oxidoreductase</keyword>
<evidence type="ECO:0000256" key="4">
    <source>
        <dbReference type="ARBA" id="ARBA00022617"/>
    </source>
</evidence>
<dbReference type="PRINTS" id="PR00463">
    <property type="entry name" value="EP450I"/>
</dbReference>
<dbReference type="InterPro" id="IPR001433">
    <property type="entry name" value="OxRdtase_FAD/NAD-bd"/>
</dbReference>
<feature type="region of interest" description="Disordered" evidence="16">
    <location>
        <begin position="483"/>
        <end position="504"/>
    </location>
</feature>
<dbReference type="PANTHER" id="PTHR19384">
    <property type="entry name" value="NITRIC OXIDE SYNTHASE-RELATED"/>
    <property type="match status" value="1"/>
</dbReference>
<keyword evidence="20" id="KW-1185">Reference proteome</keyword>
<dbReference type="Pfam" id="PF00067">
    <property type="entry name" value="p450"/>
    <property type="match status" value="1"/>
</dbReference>
<evidence type="ECO:0000256" key="13">
    <source>
        <dbReference type="ARBA" id="ARBA00023033"/>
    </source>
</evidence>
<protein>
    <recommendedName>
        <fullName evidence="14">Bifunctional cytochrome P450/NADPH--P450 reductase</fullName>
    </recommendedName>
    <domain>
        <recommendedName>
            <fullName evidence="14">Cytochrome P450</fullName>
            <ecNumber evidence="14">1.14.14.1</ecNumber>
        </recommendedName>
    </domain>
    <domain>
        <recommendedName>
            <fullName evidence="14">NADPH--cytochrome P450 reductase</fullName>
            <ecNumber evidence="14">1.6.2.4</ecNumber>
        </recommendedName>
    </domain>
</protein>
<dbReference type="GeneID" id="19144302"/>
<keyword evidence="12 14" id="KW-0408">Iron</keyword>
<keyword evidence="9 14" id="KW-0521">NADP</keyword>
<evidence type="ECO:0000259" key="18">
    <source>
        <dbReference type="PROSITE" id="PS51384"/>
    </source>
</evidence>
<dbReference type="Pfam" id="PF00175">
    <property type="entry name" value="NAD_binding_1"/>
    <property type="match status" value="1"/>
</dbReference>
<sequence>MAGKCPRDLAPIPGPKRNILDIDPDNFTKSLGEMGKTYGKRHFVHPCDVYMINYGSYRDVIVVSRRVAEELCDETRFCKLPGGAIDRMRRVVGHGLFTAETADPRYQKAHRVIAPLFGAARIRAMVDDMRDICEQMCLRWARFGQDVPIEICDEMTKLTLDTIALCTVDYRFNSFYRPAGVEDPFAEAVVDTMTESLLQSNLPDWINNWVRFRSMNKFNRQADQLRHDIEKLIEVRLKNPVDRNDLLNALLSHEDPNTGQRLDDESVVDNLLTFFIAGHETTSSLLSFCFYYLLQHPEVLQKARDEVDAVIGSSTVMPEHLQKLPYLESILRETLRLRDPGPGFFVKPLQDEVIAGKYLVPKDQSIFIVFDSVHRDPDVYGDDADEFRPERMEQDKFDKLPPCAWKPFGNGMRACIGRPFAMQQALIAVAMVLQNFDLIKDETYNLKIQVTMTVRPVGLTMKVRPRNGIRPTEMNLRMHQGADTVSSTGSFRPIPSKPTTGPRNNEEVHLAIVHASNSGTSEALASVLANDATKRGLGIKLIDTANNVVGKLPKDVIVVTITASYNGEPARDAVNFVNWLKAAQEDELAGVRYAVFGCGHRDWTSSFFAVPRLVDSLLSERGAERVAPMGTSDMGASTDIFSDFEQWTMTQLFPKLSDNRMLQDGDANCMTDARDVGLQVSLIKPPLVGIREGFAAAIVTNARTLSTPGVAEKRHLEIRLPVGFKYKSGDHVQILPRNSVDDTRSALGLFDLDTETLVNIRSIKRNMGLGIPLDTPIRASELFSAYVDLGRTASLRNIQVLATLVTTDKPQVKANLFELLEPEKYKSEVLNKRLSVLDLLRIFPDVKISLASFLSLLTPIRPRAYSFSSSPDWKPGFATLTYTVVGSAKSLPTSQPMEPNDPFQDSDGGLTEDCIPFKRGGLASTYLSTLTASDSLYISLHPASPNFSEDQPVSRPVIMVAAGTGIAPFLAFLQDRKITAATASRSLEQAGKRENFPRTILFYGCRGPALDSLYAKEIAAFEADGLVEVRRAFSRDHEAAAAEAAGCKYIHERLADSKNDIVDIWKAGGRVLVCGGKNIANSAYDVLGPLLWETDKQYQKSEAKSLQEWRAALDKDRYVEEFFL</sequence>
<evidence type="ECO:0000256" key="5">
    <source>
        <dbReference type="ARBA" id="ARBA00022630"/>
    </source>
</evidence>
<dbReference type="SUPFAM" id="SSF63380">
    <property type="entry name" value="Riboflavin synthase domain-like"/>
    <property type="match status" value="1"/>
</dbReference>
<evidence type="ECO:0000256" key="6">
    <source>
        <dbReference type="ARBA" id="ARBA00022643"/>
    </source>
</evidence>
<keyword evidence="13 14" id="KW-0503">Monooxygenase</keyword>
<dbReference type="InterPro" id="IPR017927">
    <property type="entry name" value="FAD-bd_FR_type"/>
</dbReference>
<evidence type="ECO:0000313" key="20">
    <source>
        <dbReference type="Proteomes" id="UP000053841"/>
    </source>
</evidence>
<name>W6XQC1_COCC2</name>
<evidence type="ECO:0000256" key="14">
    <source>
        <dbReference type="PIRNR" id="PIRNR000209"/>
    </source>
</evidence>
<dbReference type="PROSITE" id="PS50902">
    <property type="entry name" value="FLAVODOXIN_LIKE"/>
    <property type="match status" value="1"/>
</dbReference>
<keyword evidence="10 14" id="KW-0249">Electron transport</keyword>
<dbReference type="InterPro" id="IPR036396">
    <property type="entry name" value="Cyt_P450_sf"/>
</dbReference>
<feature type="binding site" description="axial binding residue" evidence="15">
    <location>
        <position position="415"/>
    </location>
    <ligand>
        <name>heme</name>
        <dbReference type="ChEBI" id="CHEBI:30413"/>
    </ligand>
    <ligandPart>
        <name>Fe</name>
        <dbReference type="ChEBI" id="CHEBI:18248"/>
    </ligandPart>
</feature>
<dbReference type="InterPro" id="IPR001128">
    <property type="entry name" value="Cyt_P450"/>
</dbReference>
<dbReference type="GO" id="GO:0005506">
    <property type="term" value="F:iron ion binding"/>
    <property type="evidence" value="ECO:0007669"/>
    <property type="project" value="UniProtKB-UniRule"/>
</dbReference>
<dbReference type="SUPFAM" id="SSF48264">
    <property type="entry name" value="Cytochrome P450"/>
    <property type="match status" value="1"/>
</dbReference>
<feature type="domain" description="Flavodoxin-like" evidence="17">
    <location>
        <begin position="510"/>
        <end position="652"/>
    </location>
</feature>
<evidence type="ECO:0000256" key="11">
    <source>
        <dbReference type="ARBA" id="ARBA00023002"/>
    </source>
</evidence>
<dbReference type="OrthoDB" id="1470350at2759"/>
<evidence type="ECO:0000256" key="12">
    <source>
        <dbReference type="ARBA" id="ARBA00023004"/>
    </source>
</evidence>
<dbReference type="FunFam" id="1.10.630.10:FF:000040">
    <property type="entry name" value="Bifunctional cytochrome P450/NADPH--P450 reductase"/>
    <property type="match status" value="1"/>
</dbReference>
<feature type="domain" description="FAD-binding FR-type" evidence="18">
    <location>
        <begin position="692"/>
        <end position="950"/>
    </location>
</feature>
<dbReference type="STRING" id="930089.W6XQC1"/>
<dbReference type="EC" id="1.6.2.4" evidence="14"/>
<comment type="cofactor">
    <cofactor evidence="1 14 15">
        <name>heme</name>
        <dbReference type="ChEBI" id="CHEBI:30413"/>
    </cofactor>
</comment>
<dbReference type="InterPro" id="IPR023206">
    <property type="entry name" value="Bifunctional_P450_P450_red"/>
</dbReference>
<dbReference type="PRINTS" id="PR00385">
    <property type="entry name" value="P450"/>
</dbReference>
<evidence type="ECO:0000256" key="1">
    <source>
        <dbReference type="ARBA" id="ARBA00001971"/>
    </source>
</evidence>
<dbReference type="InterPro" id="IPR029039">
    <property type="entry name" value="Flavoprotein-like_sf"/>
</dbReference>
<evidence type="ECO:0000256" key="15">
    <source>
        <dbReference type="PIRSR" id="PIRSR000209-1"/>
    </source>
</evidence>
<comment type="catalytic activity">
    <reaction evidence="14">
        <text>2 oxidized [cytochrome P450] + NADPH = 2 reduced [cytochrome P450] + NADP(+) + H(+)</text>
        <dbReference type="Rhea" id="RHEA:24040"/>
        <dbReference type="Rhea" id="RHEA-COMP:14627"/>
        <dbReference type="Rhea" id="RHEA-COMP:14628"/>
        <dbReference type="ChEBI" id="CHEBI:15378"/>
        <dbReference type="ChEBI" id="CHEBI:55376"/>
        <dbReference type="ChEBI" id="CHEBI:57783"/>
        <dbReference type="ChEBI" id="CHEBI:58349"/>
        <dbReference type="ChEBI" id="CHEBI:60344"/>
        <dbReference type="EC" id="1.6.2.4"/>
    </reaction>
</comment>
<dbReference type="PROSITE" id="PS00086">
    <property type="entry name" value="CYTOCHROME_P450"/>
    <property type="match status" value="1"/>
</dbReference>
<dbReference type="EC" id="1.14.14.1" evidence="14"/>
<evidence type="ECO:0000256" key="7">
    <source>
        <dbReference type="ARBA" id="ARBA00022723"/>
    </source>
</evidence>
<keyword evidence="5 14" id="KW-0285">Flavoprotein</keyword>
<dbReference type="InterPro" id="IPR008254">
    <property type="entry name" value="Flavodoxin/NO_synth"/>
</dbReference>
<dbReference type="InterPro" id="IPR017972">
    <property type="entry name" value="Cyt_P450_CS"/>
</dbReference>
<comment type="cofactor">
    <cofactor evidence="14">
        <name>FAD</name>
        <dbReference type="ChEBI" id="CHEBI:57692"/>
    </cofactor>
    <cofactor evidence="14">
        <name>FMN</name>
        <dbReference type="ChEBI" id="CHEBI:58210"/>
    </cofactor>
</comment>
<dbReference type="CDD" id="cd11068">
    <property type="entry name" value="CYP120A1"/>
    <property type="match status" value="1"/>
</dbReference>
<dbReference type="SUPFAM" id="SSF52218">
    <property type="entry name" value="Flavoproteins"/>
    <property type="match status" value="1"/>
</dbReference>
<dbReference type="AlphaFoldDB" id="W6XQC1"/>
<dbReference type="GO" id="GO:0010181">
    <property type="term" value="F:FMN binding"/>
    <property type="evidence" value="ECO:0007669"/>
    <property type="project" value="UniProtKB-UniRule"/>
</dbReference>
<dbReference type="InterPro" id="IPR039261">
    <property type="entry name" value="FNR_nucleotide-bd"/>
</dbReference>
<dbReference type="eggNOG" id="KOG0157">
    <property type="taxonomic scope" value="Eukaryota"/>
</dbReference>
<evidence type="ECO:0000256" key="9">
    <source>
        <dbReference type="ARBA" id="ARBA00022857"/>
    </source>
</evidence>